<dbReference type="RefSeq" id="WP_042216939.1">
    <property type="nucleotide sequence ID" value="NZ_CP009285.1"/>
</dbReference>
<keyword evidence="2" id="KW-0732">Signal</keyword>
<evidence type="ECO:0000256" key="2">
    <source>
        <dbReference type="SAM" id="SignalP"/>
    </source>
</evidence>
<dbReference type="KEGG" id="pbd:PBOR_27955"/>
<feature type="chain" id="PRO_5039297073" description="Lipoprotein" evidence="2">
    <location>
        <begin position="23"/>
        <end position="383"/>
    </location>
</feature>
<evidence type="ECO:0000313" key="3">
    <source>
        <dbReference type="EMBL" id="AIQ60355.1"/>
    </source>
</evidence>
<proteinExistence type="predicted"/>
<feature type="region of interest" description="Disordered" evidence="1">
    <location>
        <begin position="44"/>
        <end position="92"/>
    </location>
</feature>
<keyword evidence="4" id="KW-1185">Reference proteome</keyword>
<feature type="signal peptide" evidence="2">
    <location>
        <begin position="1"/>
        <end position="22"/>
    </location>
</feature>
<dbReference type="PROSITE" id="PS51257">
    <property type="entry name" value="PROKAR_LIPOPROTEIN"/>
    <property type="match status" value="1"/>
</dbReference>
<dbReference type="OrthoDB" id="2628648at2"/>
<reference evidence="3" key="1">
    <citation type="submission" date="2014-08" db="EMBL/GenBank/DDBJ databases">
        <title>Comparative genomics of the Paenibacillus odorifer group.</title>
        <authorList>
            <person name="den Bakker H.C."/>
            <person name="Tsai Y.-C.Y.-C."/>
            <person name="Martin N."/>
            <person name="Korlach J."/>
            <person name="Wiedmann M."/>
        </authorList>
    </citation>
    <scope>NUCLEOTIDE SEQUENCE [LARGE SCALE GENOMIC DNA]</scope>
    <source>
        <strain evidence="3">DSM 13188</strain>
    </source>
</reference>
<feature type="compositionally biased region" description="Pro residues" evidence="1">
    <location>
        <begin position="61"/>
        <end position="71"/>
    </location>
</feature>
<organism evidence="3 4">
    <name type="scientific">Paenibacillus borealis</name>
    <dbReference type="NCBI Taxonomy" id="160799"/>
    <lineage>
        <taxon>Bacteria</taxon>
        <taxon>Bacillati</taxon>
        <taxon>Bacillota</taxon>
        <taxon>Bacilli</taxon>
        <taxon>Bacillales</taxon>
        <taxon>Paenibacillaceae</taxon>
        <taxon>Paenibacillus</taxon>
    </lineage>
</organism>
<dbReference type="Proteomes" id="UP000029518">
    <property type="component" value="Chromosome"/>
</dbReference>
<gene>
    <name evidence="3" type="ORF">PBOR_27955</name>
</gene>
<evidence type="ECO:0000313" key="4">
    <source>
        <dbReference type="Proteomes" id="UP000029518"/>
    </source>
</evidence>
<dbReference type="HOGENOM" id="CLU_060942_0_0_9"/>
<dbReference type="EMBL" id="CP009285">
    <property type="protein sequence ID" value="AIQ60355.1"/>
    <property type="molecule type" value="Genomic_DNA"/>
</dbReference>
<sequence length="383" mass="41986">MNAKLSKFASLFFLSLLLAACSADKQMPAGASAQAEFSVAAASPGPAQTPVPAVTGQPLVVPVPSPSPGQPEQPASSPLIAAAPSPGSEEAHPLQKYMDAVHGDMRGDLLFSAKQDLDLDGYEEIVLGYGDLDQADPQYSRVSELHVLRDRDGKIEELTHDFEGGYQKLGFKLIRLQGLRQTFIYCDLTNDAGMTGFMVLEISGDQVLRKVYSAAATGQGEDALLDNNGDGQYDGYVQYRADYSTFYYSLDRTYEMESGEIVLKETKVGIPEYPQEIKDVILQYLSLSALQVEQSPETEERLALLRIDKDGTEITGEDLSGWREALEGYHSEIQFDIKQDGLASEAFLTYTEDDNKPQTQEHTMQLHLVKAAAGWQIDGLEIP</sequence>
<protein>
    <recommendedName>
        <fullName evidence="5">Lipoprotein</fullName>
    </recommendedName>
</protein>
<name>A0A089LJS0_PAEBO</name>
<dbReference type="AlphaFoldDB" id="A0A089LJS0"/>
<accession>A0A089LJS0</accession>
<evidence type="ECO:0000256" key="1">
    <source>
        <dbReference type="SAM" id="MobiDB-lite"/>
    </source>
</evidence>
<feature type="compositionally biased region" description="Low complexity" evidence="1">
    <location>
        <begin position="72"/>
        <end position="88"/>
    </location>
</feature>
<evidence type="ECO:0008006" key="5">
    <source>
        <dbReference type="Google" id="ProtNLM"/>
    </source>
</evidence>